<dbReference type="Pfam" id="PF25917">
    <property type="entry name" value="BSH_RND"/>
    <property type="match status" value="1"/>
</dbReference>
<feature type="domain" description="CusB-like beta-barrel" evidence="4">
    <location>
        <begin position="201"/>
        <end position="275"/>
    </location>
</feature>
<organism evidence="6 7">
    <name type="scientific">Alteromonas arenosi</name>
    <dbReference type="NCBI Taxonomy" id="3055817"/>
    <lineage>
        <taxon>Bacteria</taxon>
        <taxon>Pseudomonadati</taxon>
        <taxon>Pseudomonadota</taxon>
        <taxon>Gammaproteobacteria</taxon>
        <taxon>Alteromonadales</taxon>
        <taxon>Alteromonadaceae</taxon>
        <taxon>Alteromonas/Salinimonas group</taxon>
        <taxon>Alteromonas</taxon>
    </lineage>
</organism>
<feature type="domain" description="YknX-like C-terminal permuted SH3-like" evidence="5">
    <location>
        <begin position="280"/>
        <end position="347"/>
    </location>
</feature>
<dbReference type="PANTHER" id="PTHR30469">
    <property type="entry name" value="MULTIDRUG RESISTANCE PROTEIN MDTA"/>
    <property type="match status" value="1"/>
</dbReference>
<feature type="coiled-coil region" evidence="2">
    <location>
        <begin position="101"/>
        <end position="159"/>
    </location>
</feature>
<sequence length="354" mass="38123">MARSFSFSPLFVGILLLAGLLAYVNWPAPEAEQQQRRGGATPVVVEEVSMQPLAIIIEALGTAQANESVELTAQQAEIVTAVGFDDGDSVARGDLLVELNNRAEKARVSELEINLAEARRQLRRIEGLARENVASQQLLDEQQARVDALVAQLDVANADLSELQVIAPFSGQLGIRQVSVGSLVRPGDVITTLDDISRIKVDFNISEAHLASVAVGQKVYATSVAYPGETFSGAISSIDARLDPVTRSIQVRAIIDNQATKLRPGMLLQITVQRQVLETLVIPEKALIPIQDKQFVFVVEDNKVISTEVIVGERRPGVAQIISGLQPGQVIVTEGTLRLRDGATVNVLNSDTQG</sequence>
<dbReference type="InterPro" id="IPR058625">
    <property type="entry name" value="MdtA-like_BSH"/>
</dbReference>
<evidence type="ECO:0000259" key="3">
    <source>
        <dbReference type="Pfam" id="PF25917"/>
    </source>
</evidence>
<dbReference type="Pfam" id="PF25989">
    <property type="entry name" value="YknX_C"/>
    <property type="match status" value="1"/>
</dbReference>
<dbReference type="Proteomes" id="UP001234343">
    <property type="component" value="Unassembled WGS sequence"/>
</dbReference>
<dbReference type="Gene3D" id="1.10.287.470">
    <property type="entry name" value="Helix hairpin bin"/>
    <property type="match status" value="1"/>
</dbReference>
<dbReference type="SUPFAM" id="SSF111369">
    <property type="entry name" value="HlyD-like secretion proteins"/>
    <property type="match status" value="1"/>
</dbReference>
<dbReference type="InterPro" id="IPR006143">
    <property type="entry name" value="RND_pump_MFP"/>
</dbReference>
<evidence type="ECO:0000256" key="1">
    <source>
        <dbReference type="ARBA" id="ARBA00009477"/>
    </source>
</evidence>
<dbReference type="NCBIfam" id="TIGR01730">
    <property type="entry name" value="RND_mfp"/>
    <property type="match status" value="1"/>
</dbReference>
<dbReference type="Gene3D" id="2.40.30.170">
    <property type="match status" value="1"/>
</dbReference>
<name>A0ABT7SZX6_9ALTE</name>
<keyword evidence="7" id="KW-1185">Reference proteome</keyword>
<comment type="similarity">
    <text evidence="1">Belongs to the membrane fusion protein (MFP) (TC 8.A.1) family.</text>
</comment>
<dbReference type="EMBL" id="JAUCBP010000012">
    <property type="protein sequence ID" value="MDM7861730.1"/>
    <property type="molecule type" value="Genomic_DNA"/>
</dbReference>
<evidence type="ECO:0000259" key="5">
    <source>
        <dbReference type="Pfam" id="PF25989"/>
    </source>
</evidence>
<proteinExistence type="inferred from homology"/>
<reference evidence="6 7" key="1">
    <citation type="submission" date="2023-06" db="EMBL/GenBank/DDBJ databases">
        <title>Alteromonas sp. ASW11-36 isolated from intertidal sand.</title>
        <authorList>
            <person name="Li Y."/>
        </authorList>
    </citation>
    <scope>NUCLEOTIDE SEQUENCE [LARGE SCALE GENOMIC DNA]</scope>
    <source>
        <strain evidence="6 7">ASW11-36</strain>
    </source>
</reference>
<dbReference type="Pfam" id="PF25954">
    <property type="entry name" value="Beta-barrel_RND_2"/>
    <property type="match status" value="1"/>
</dbReference>
<gene>
    <name evidence="6" type="ORF">QTP81_14100</name>
</gene>
<evidence type="ECO:0000256" key="2">
    <source>
        <dbReference type="SAM" id="Coils"/>
    </source>
</evidence>
<evidence type="ECO:0000313" key="6">
    <source>
        <dbReference type="EMBL" id="MDM7861730.1"/>
    </source>
</evidence>
<accession>A0ABT7SZX6</accession>
<dbReference type="RefSeq" id="WP_289366387.1">
    <property type="nucleotide sequence ID" value="NZ_JAUCBP010000012.1"/>
</dbReference>
<protein>
    <submittedName>
        <fullName evidence="6">Efflux RND transporter periplasmic adaptor subunit</fullName>
    </submittedName>
</protein>
<comment type="caution">
    <text evidence="6">The sequence shown here is derived from an EMBL/GenBank/DDBJ whole genome shotgun (WGS) entry which is preliminary data.</text>
</comment>
<dbReference type="Gene3D" id="2.40.50.100">
    <property type="match status" value="1"/>
</dbReference>
<dbReference type="PANTHER" id="PTHR30469:SF16">
    <property type="entry name" value="HAE1 FAMILY EFFLUX PUMP MFP COMPONENT"/>
    <property type="match status" value="1"/>
</dbReference>
<evidence type="ECO:0000313" key="7">
    <source>
        <dbReference type="Proteomes" id="UP001234343"/>
    </source>
</evidence>
<feature type="domain" description="Multidrug resistance protein MdtA-like barrel-sandwich hybrid" evidence="3">
    <location>
        <begin position="68"/>
        <end position="188"/>
    </location>
</feature>
<dbReference type="Gene3D" id="2.40.420.20">
    <property type="match status" value="1"/>
</dbReference>
<dbReference type="InterPro" id="IPR058792">
    <property type="entry name" value="Beta-barrel_RND_2"/>
</dbReference>
<dbReference type="InterPro" id="IPR058637">
    <property type="entry name" value="YknX-like_C"/>
</dbReference>
<evidence type="ECO:0000259" key="4">
    <source>
        <dbReference type="Pfam" id="PF25954"/>
    </source>
</evidence>
<keyword evidence="2" id="KW-0175">Coiled coil</keyword>